<gene>
    <name evidence="2" type="ORF">GA0070608_0732</name>
    <name evidence="3" type="ORF">OIE14_06365</name>
</gene>
<accession>A0A1C6U9T8</accession>
<dbReference type="RefSeq" id="WP_091621611.1">
    <property type="nucleotide sequence ID" value="NZ_CP109071.1"/>
</dbReference>
<reference evidence="2 4" key="1">
    <citation type="submission" date="2016-06" db="EMBL/GenBank/DDBJ databases">
        <authorList>
            <person name="Kjaerup R.B."/>
            <person name="Dalgaard T.S."/>
            <person name="Juul-Madsen H.R."/>
        </authorList>
    </citation>
    <scope>NUCLEOTIDE SEQUENCE [LARGE SCALE GENOMIC DNA]</scope>
    <source>
        <strain evidence="2 4">DSM 43363</strain>
    </source>
</reference>
<keyword evidence="5" id="KW-1185">Reference proteome</keyword>
<dbReference type="PANTHER" id="PTHR43677:SF4">
    <property type="entry name" value="QUINONE OXIDOREDUCTASE-LIKE PROTEIN 2"/>
    <property type="match status" value="1"/>
</dbReference>
<protein>
    <submittedName>
        <fullName evidence="2">NADPH2:quinone reductase</fullName>
    </submittedName>
    <submittedName>
        <fullName evidence="3">Zinc-binding dehydrogenase</fullName>
    </submittedName>
</protein>
<dbReference type="InterPro" id="IPR011032">
    <property type="entry name" value="GroES-like_sf"/>
</dbReference>
<reference evidence="3 5" key="2">
    <citation type="submission" date="2022-10" db="EMBL/GenBank/DDBJ databases">
        <title>The complete genomes of actinobacterial strains from the NBC collection.</title>
        <authorList>
            <person name="Joergensen T.S."/>
            <person name="Alvarez Arevalo M."/>
            <person name="Sterndorff E.B."/>
            <person name="Faurdal D."/>
            <person name="Vuksanovic O."/>
            <person name="Mourched A.-S."/>
            <person name="Charusanti P."/>
            <person name="Shaw S."/>
            <person name="Blin K."/>
            <person name="Weber T."/>
        </authorList>
    </citation>
    <scope>NUCLEOTIDE SEQUENCE [LARGE SCALE GENOMIC DNA]</scope>
    <source>
        <strain evidence="3 5">NBC 01809</strain>
    </source>
</reference>
<dbReference type="SUPFAM" id="SSF51735">
    <property type="entry name" value="NAD(P)-binding Rossmann-fold domains"/>
    <property type="match status" value="1"/>
</dbReference>
<dbReference type="SUPFAM" id="SSF50129">
    <property type="entry name" value="GroES-like"/>
    <property type="match status" value="1"/>
</dbReference>
<dbReference type="SMART" id="SM00829">
    <property type="entry name" value="PKS_ER"/>
    <property type="match status" value="1"/>
</dbReference>
<name>A0A1C6U9T8_9ACTN</name>
<dbReference type="InterPro" id="IPR013154">
    <property type="entry name" value="ADH-like_N"/>
</dbReference>
<dbReference type="STRING" id="47871.GA0070608_0732"/>
<evidence type="ECO:0000313" key="4">
    <source>
        <dbReference type="Proteomes" id="UP000199343"/>
    </source>
</evidence>
<dbReference type="OrthoDB" id="3339625at2"/>
<sequence length="315" mass="32986">MHAISLTSHGPGGLEIRDVPDPVAAGHHTLLRVRSAGINFSDVHIVEGSYSFNPPLPYHPGIEAVGTTADGRRMLGRARFGAWAELFVAEQVMEVPDFVSDRAALAVATQGFTAWHLLRTMARITRRDTVAVMAAAGGVGSIAVQLAKAWGARRVIGAASTPEKRAQAAALGADVTVDSTSTDLGAALIEANGGRLVDVILEMHGGPQLDSALAALASCGRMVVYGSTSGEASTPIRPESLMAGTRSVAGFSAYNLVTERNEVFPETIVGLFGMIKKGQLDLETGQSYPYTEVARAVADMRGRVTTGKVSLDFAG</sequence>
<dbReference type="InterPro" id="IPR013149">
    <property type="entry name" value="ADH-like_C"/>
</dbReference>
<organism evidence="2 4">
    <name type="scientific">Micromonospora peucetia</name>
    <dbReference type="NCBI Taxonomy" id="47871"/>
    <lineage>
        <taxon>Bacteria</taxon>
        <taxon>Bacillati</taxon>
        <taxon>Actinomycetota</taxon>
        <taxon>Actinomycetes</taxon>
        <taxon>Micromonosporales</taxon>
        <taxon>Micromonosporaceae</taxon>
        <taxon>Micromonospora</taxon>
    </lineage>
</organism>
<evidence type="ECO:0000313" key="3">
    <source>
        <dbReference type="EMBL" id="WSA33671.1"/>
    </source>
</evidence>
<evidence type="ECO:0000313" key="5">
    <source>
        <dbReference type="Proteomes" id="UP001334804"/>
    </source>
</evidence>
<dbReference type="InterPro" id="IPR036291">
    <property type="entry name" value="NAD(P)-bd_dom_sf"/>
</dbReference>
<dbReference type="InterPro" id="IPR020843">
    <property type="entry name" value="ER"/>
</dbReference>
<evidence type="ECO:0000259" key="1">
    <source>
        <dbReference type="SMART" id="SM00829"/>
    </source>
</evidence>
<dbReference type="EMBL" id="CP109071">
    <property type="protein sequence ID" value="WSA33671.1"/>
    <property type="molecule type" value="Genomic_DNA"/>
</dbReference>
<dbReference type="GO" id="GO:0016491">
    <property type="term" value="F:oxidoreductase activity"/>
    <property type="evidence" value="ECO:0007669"/>
    <property type="project" value="InterPro"/>
</dbReference>
<dbReference type="Pfam" id="PF08240">
    <property type="entry name" value="ADH_N"/>
    <property type="match status" value="1"/>
</dbReference>
<dbReference type="Gene3D" id="3.90.180.10">
    <property type="entry name" value="Medium-chain alcohol dehydrogenases, catalytic domain"/>
    <property type="match status" value="1"/>
</dbReference>
<dbReference type="Proteomes" id="UP001334804">
    <property type="component" value="Chromosome"/>
</dbReference>
<dbReference type="Gene3D" id="3.40.50.720">
    <property type="entry name" value="NAD(P)-binding Rossmann-like Domain"/>
    <property type="match status" value="1"/>
</dbReference>
<dbReference type="EMBL" id="FMIC01000002">
    <property type="protein sequence ID" value="SCL50683.1"/>
    <property type="molecule type" value="Genomic_DNA"/>
</dbReference>
<feature type="domain" description="Enoyl reductase (ER)" evidence="1">
    <location>
        <begin position="10"/>
        <end position="311"/>
    </location>
</feature>
<dbReference type="InterPro" id="IPR051397">
    <property type="entry name" value="Zn-ADH-like_protein"/>
</dbReference>
<dbReference type="PANTHER" id="PTHR43677">
    <property type="entry name" value="SHORT-CHAIN DEHYDROGENASE/REDUCTASE"/>
    <property type="match status" value="1"/>
</dbReference>
<evidence type="ECO:0000313" key="2">
    <source>
        <dbReference type="EMBL" id="SCL50683.1"/>
    </source>
</evidence>
<dbReference type="AlphaFoldDB" id="A0A1C6U9T8"/>
<dbReference type="Pfam" id="PF00107">
    <property type="entry name" value="ADH_zinc_N"/>
    <property type="match status" value="1"/>
</dbReference>
<proteinExistence type="predicted"/>
<dbReference type="Proteomes" id="UP000199343">
    <property type="component" value="Unassembled WGS sequence"/>
</dbReference>